<evidence type="ECO:0000313" key="2">
    <source>
        <dbReference type="EMBL" id="REG55872.1"/>
    </source>
</evidence>
<protein>
    <submittedName>
        <fullName evidence="1">Uncharacterized protein</fullName>
    </submittedName>
</protein>
<evidence type="ECO:0000313" key="3">
    <source>
        <dbReference type="Proteomes" id="UP000256794"/>
    </source>
</evidence>
<dbReference type="OrthoDB" id="7775647at2"/>
<reference evidence="3 4" key="1">
    <citation type="submission" date="2018-08" db="EMBL/GenBank/DDBJ databases">
        <title>Genomic Encyclopedia of Archaeal and Bacterial Type Strains, Phase II (KMG-II): from individual species to whole genera.</title>
        <authorList>
            <person name="Goeker M."/>
        </authorList>
    </citation>
    <scope>NUCLEOTIDE SEQUENCE [LARGE SCALE GENOMIC DNA]</scope>
    <source>
        <strain evidence="1 4">DSM 17099</strain>
        <strain evidence="2 3">DSM 582</strain>
    </source>
</reference>
<keyword evidence="3" id="KW-1185">Reference proteome</keyword>
<gene>
    <name evidence="2" type="ORF">ATH84_1002320</name>
    <name evidence="1" type="ORF">BDD41_1417</name>
</gene>
<comment type="caution">
    <text evidence="1">The sequence shown here is derived from an EMBL/GenBank/DDBJ whole genome shotgun (WGS) entry which is preliminary data.</text>
</comment>
<name>A0A099FHS1_PARVE</name>
<dbReference type="EMBL" id="QTUJ01000001">
    <property type="protein sequence ID" value="REF72921.1"/>
    <property type="molecule type" value="Genomic_DNA"/>
</dbReference>
<dbReference type="Proteomes" id="UP000256941">
    <property type="component" value="Unassembled WGS sequence"/>
</dbReference>
<accession>A0A3D9XTA8</accession>
<dbReference type="Proteomes" id="UP000256794">
    <property type="component" value="Unassembled WGS sequence"/>
</dbReference>
<dbReference type="AlphaFoldDB" id="A0A099FHS1"/>
<evidence type="ECO:0000313" key="4">
    <source>
        <dbReference type="Proteomes" id="UP000256941"/>
    </source>
</evidence>
<accession>A0A099FHS1</accession>
<evidence type="ECO:0000313" key="1">
    <source>
        <dbReference type="EMBL" id="REF72921.1"/>
    </source>
</evidence>
<dbReference type="EMBL" id="QUMX01000002">
    <property type="protein sequence ID" value="REG55872.1"/>
    <property type="molecule type" value="Genomic_DNA"/>
</dbReference>
<organism evidence="1 4">
    <name type="scientific">Paracoccus versutus</name>
    <name type="common">Thiobacillus versutus</name>
    <dbReference type="NCBI Taxonomy" id="34007"/>
    <lineage>
        <taxon>Bacteria</taxon>
        <taxon>Pseudomonadati</taxon>
        <taxon>Pseudomonadota</taxon>
        <taxon>Alphaproteobacteria</taxon>
        <taxon>Rhodobacterales</taxon>
        <taxon>Paracoccaceae</taxon>
        <taxon>Paracoccus</taxon>
    </lineage>
</organism>
<sequence length="68" mass="7481">MIHAVFSKPNRGYATIALSPYQSAQGPVLREYRDGRVVIDTGRGELTGLALNRTPSMPAWMPIFGLAY</sequence>
<proteinExistence type="predicted"/>
<dbReference type="RefSeq" id="WP_036755739.1">
    <property type="nucleotide sequence ID" value="NZ_CP035287.1"/>
</dbReference>
<dbReference type="eggNOG" id="ENOG50313JY">
    <property type="taxonomic scope" value="Bacteria"/>
</dbReference>